<name>A0A8H6VYP1_MYCCL</name>
<evidence type="ECO:0000256" key="7">
    <source>
        <dbReference type="ARBA" id="ARBA00023242"/>
    </source>
</evidence>
<evidence type="ECO:0000256" key="4">
    <source>
        <dbReference type="ARBA" id="ARBA00022722"/>
    </source>
</evidence>
<evidence type="ECO:0000256" key="3">
    <source>
        <dbReference type="ARBA" id="ARBA00006958"/>
    </source>
</evidence>
<dbReference type="GO" id="GO:0046872">
    <property type="term" value="F:metal ion binding"/>
    <property type="evidence" value="ECO:0007669"/>
    <property type="project" value="UniProtKB-KW"/>
</dbReference>
<evidence type="ECO:0000256" key="5">
    <source>
        <dbReference type="ARBA" id="ARBA00022723"/>
    </source>
</evidence>
<gene>
    <name evidence="10" type="ORF">HMN09_01077400</name>
</gene>
<dbReference type="EMBL" id="JACAZE010000016">
    <property type="protein sequence ID" value="KAF7296686.1"/>
    <property type="molecule type" value="Genomic_DNA"/>
</dbReference>
<dbReference type="OrthoDB" id="2408877at2759"/>
<keyword evidence="11" id="KW-1185">Reference proteome</keyword>
<reference evidence="10" key="1">
    <citation type="submission" date="2020-05" db="EMBL/GenBank/DDBJ databases">
        <title>Mycena genomes resolve the evolution of fungal bioluminescence.</title>
        <authorList>
            <person name="Tsai I.J."/>
        </authorList>
    </citation>
    <scope>NUCLEOTIDE SEQUENCE</scope>
    <source>
        <strain evidence="10">110903Hualien_Pintung</strain>
    </source>
</reference>
<dbReference type="Proteomes" id="UP000613580">
    <property type="component" value="Unassembled WGS sequence"/>
</dbReference>
<dbReference type="Pfam" id="PF13359">
    <property type="entry name" value="DDE_Tnp_4"/>
    <property type="match status" value="1"/>
</dbReference>
<dbReference type="InterPro" id="IPR045249">
    <property type="entry name" value="HARBI1-like"/>
</dbReference>
<evidence type="ECO:0000256" key="6">
    <source>
        <dbReference type="ARBA" id="ARBA00022801"/>
    </source>
</evidence>
<dbReference type="InterPro" id="IPR027806">
    <property type="entry name" value="HARBI1_dom"/>
</dbReference>
<dbReference type="AlphaFoldDB" id="A0A8H6VYP1"/>
<dbReference type="GO" id="GO:0005634">
    <property type="term" value="C:nucleus"/>
    <property type="evidence" value="ECO:0007669"/>
    <property type="project" value="UniProtKB-SubCell"/>
</dbReference>
<comment type="cofactor">
    <cofactor evidence="1">
        <name>a divalent metal cation</name>
        <dbReference type="ChEBI" id="CHEBI:60240"/>
    </cofactor>
</comment>
<feature type="region of interest" description="Disordered" evidence="8">
    <location>
        <begin position="65"/>
        <end position="112"/>
    </location>
</feature>
<comment type="subcellular location">
    <subcellularLocation>
        <location evidence="2">Nucleus</location>
    </subcellularLocation>
</comment>
<dbReference type="PANTHER" id="PTHR22930">
    <property type="match status" value="1"/>
</dbReference>
<proteinExistence type="inferred from homology"/>
<comment type="caution">
    <text evidence="10">The sequence shown here is derived from an EMBL/GenBank/DDBJ whole genome shotgun (WGS) entry which is preliminary data.</text>
</comment>
<comment type="similarity">
    <text evidence="3">Belongs to the HARBI1 family.</text>
</comment>
<accession>A0A8H6VYP1</accession>
<evidence type="ECO:0000256" key="8">
    <source>
        <dbReference type="SAM" id="MobiDB-lite"/>
    </source>
</evidence>
<dbReference type="GO" id="GO:0016787">
    <property type="term" value="F:hydrolase activity"/>
    <property type="evidence" value="ECO:0007669"/>
    <property type="project" value="UniProtKB-KW"/>
</dbReference>
<protein>
    <submittedName>
        <fullName evidence="10">DDE Tnp4 domain-containing protein</fullName>
    </submittedName>
</protein>
<evidence type="ECO:0000259" key="9">
    <source>
        <dbReference type="Pfam" id="PF13359"/>
    </source>
</evidence>
<evidence type="ECO:0000313" key="11">
    <source>
        <dbReference type="Proteomes" id="UP000613580"/>
    </source>
</evidence>
<sequence length="455" mass="51738">MVRASSRKARAKGIIKATTGYMRHRAAQQRRENTQLAELEARGVSARTLRKLTLLSAGVLPRRQSRPHYGLREDDDMDDISSSSSSESDSDSDSDEDIPPAPHVQPRLPHSTPFSAVGWAAKQLDLMYERRYENPRTKKTRSKDPTMKVALDDYRYNDEEAFRGELRIWPKTFNRLVKKIENHPVFLNNSNNEQKPVEQQLAVALYQFGNYGNAASLRAISNWAGLGKGTISKCTTRVITAILGVGLLKKYVRMPTEDEKEEAKRWVEKKAGCKEMRDGWCMVDGTLVPLAARPNWYGESYFDRKQNYSMNLQVINLPNLRIIDIGFGYVGSTHDATAWTGTRIYKKRQDLLAPGEWVWADAAYPVGHQFSSLSSYNTLFNNHVSYSLKGLRILIRSKTDHRYANQWIVACVAVHAYAMHHEAKLAKAAGKDSYEEAWQDAFVAEGREEFVAEQR</sequence>
<evidence type="ECO:0000313" key="10">
    <source>
        <dbReference type="EMBL" id="KAF7296686.1"/>
    </source>
</evidence>
<feature type="domain" description="DDE Tnp4" evidence="9">
    <location>
        <begin position="283"/>
        <end position="368"/>
    </location>
</feature>
<organism evidence="10 11">
    <name type="scientific">Mycena chlorophos</name>
    <name type="common">Agaric fungus</name>
    <name type="synonym">Agaricus chlorophos</name>
    <dbReference type="NCBI Taxonomy" id="658473"/>
    <lineage>
        <taxon>Eukaryota</taxon>
        <taxon>Fungi</taxon>
        <taxon>Dikarya</taxon>
        <taxon>Basidiomycota</taxon>
        <taxon>Agaricomycotina</taxon>
        <taxon>Agaricomycetes</taxon>
        <taxon>Agaricomycetidae</taxon>
        <taxon>Agaricales</taxon>
        <taxon>Marasmiineae</taxon>
        <taxon>Mycenaceae</taxon>
        <taxon>Mycena</taxon>
    </lineage>
</organism>
<dbReference type="PANTHER" id="PTHR22930:SF85">
    <property type="entry name" value="GH03217P-RELATED"/>
    <property type="match status" value="1"/>
</dbReference>
<keyword evidence="7" id="KW-0539">Nucleus</keyword>
<keyword evidence="5" id="KW-0479">Metal-binding</keyword>
<evidence type="ECO:0000256" key="1">
    <source>
        <dbReference type="ARBA" id="ARBA00001968"/>
    </source>
</evidence>
<evidence type="ECO:0000256" key="2">
    <source>
        <dbReference type="ARBA" id="ARBA00004123"/>
    </source>
</evidence>
<feature type="compositionally biased region" description="Acidic residues" evidence="8">
    <location>
        <begin position="88"/>
        <end position="98"/>
    </location>
</feature>
<dbReference type="GO" id="GO:0004518">
    <property type="term" value="F:nuclease activity"/>
    <property type="evidence" value="ECO:0007669"/>
    <property type="project" value="UniProtKB-KW"/>
</dbReference>
<keyword evidence="4" id="KW-0540">Nuclease</keyword>
<keyword evidence="6" id="KW-0378">Hydrolase</keyword>